<reference evidence="13 14" key="1">
    <citation type="submission" date="2019-04" db="EMBL/GenBank/DDBJ databases">
        <authorList>
            <person name="Grouzdev D.S."/>
            <person name="Nazina T.N."/>
        </authorList>
    </citation>
    <scope>NUCLEOTIDE SEQUENCE [LARGE SCALE GENOMIC DNA]</scope>
    <source>
        <strain evidence="13 14">SHC 3-19</strain>
    </source>
</reference>
<comment type="similarity">
    <text evidence="2">Belongs to the MoaE family.</text>
</comment>
<dbReference type="InterPro" id="IPR003448">
    <property type="entry name" value="Mopterin_biosynth_MoaE"/>
</dbReference>
<evidence type="ECO:0000313" key="14">
    <source>
        <dbReference type="Proteomes" id="UP000308508"/>
    </source>
</evidence>
<keyword evidence="14" id="KW-1185">Reference proteome</keyword>
<comment type="pathway">
    <text evidence="1">Cofactor biosynthesis; molybdopterin biosynthesis.</text>
</comment>
<comment type="catalytic activity">
    <reaction evidence="11">
        <text>2 [molybdopterin-synthase sulfur-carrier protein]-C-terminal-Gly-aminoethanethioate + cyclic pyranopterin phosphate + H2O = molybdopterin + 2 [molybdopterin-synthase sulfur-carrier protein]-C-terminal Gly-Gly + 2 H(+)</text>
        <dbReference type="Rhea" id="RHEA:26333"/>
        <dbReference type="Rhea" id="RHEA-COMP:12202"/>
        <dbReference type="Rhea" id="RHEA-COMP:19907"/>
        <dbReference type="ChEBI" id="CHEBI:15377"/>
        <dbReference type="ChEBI" id="CHEBI:15378"/>
        <dbReference type="ChEBI" id="CHEBI:58698"/>
        <dbReference type="ChEBI" id="CHEBI:59648"/>
        <dbReference type="ChEBI" id="CHEBI:90778"/>
        <dbReference type="ChEBI" id="CHEBI:232372"/>
        <dbReference type="EC" id="2.8.1.12"/>
    </reaction>
</comment>
<dbReference type="PANTHER" id="PTHR23404">
    <property type="entry name" value="MOLYBDOPTERIN SYNTHASE RELATED"/>
    <property type="match status" value="1"/>
</dbReference>
<comment type="subunit">
    <text evidence="6">Heterotetramer of 2 MoaD subunits and 2 MoaE subunits. Also stable as homodimer. The enzyme changes between these two forms during catalysis.</text>
</comment>
<dbReference type="SUPFAM" id="SSF54690">
    <property type="entry name" value="Molybdopterin synthase subunit MoaE"/>
    <property type="match status" value="1"/>
</dbReference>
<evidence type="ECO:0000256" key="4">
    <source>
        <dbReference type="ARBA" id="ARBA00013858"/>
    </source>
</evidence>
<proteinExistence type="inferred from homology"/>
<gene>
    <name evidence="13" type="ORF">E5S66_08040</name>
</gene>
<evidence type="ECO:0000256" key="12">
    <source>
        <dbReference type="SAM" id="MobiDB-lite"/>
    </source>
</evidence>
<evidence type="ECO:0000256" key="9">
    <source>
        <dbReference type="ARBA" id="ARBA00030781"/>
    </source>
</evidence>
<feature type="compositionally biased region" description="Basic and acidic residues" evidence="12">
    <location>
        <begin position="162"/>
        <end position="174"/>
    </location>
</feature>
<organism evidence="13 14">
    <name type="scientific">Thermomonas fusca</name>
    <dbReference type="NCBI Taxonomy" id="215690"/>
    <lineage>
        <taxon>Bacteria</taxon>
        <taxon>Pseudomonadati</taxon>
        <taxon>Pseudomonadota</taxon>
        <taxon>Gammaproteobacteria</taxon>
        <taxon>Lysobacterales</taxon>
        <taxon>Lysobacteraceae</taxon>
        <taxon>Thermomonas</taxon>
    </lineage>
</organism>
<dbReference type="Proteomes" id="UP000308508">
    <property type="component" value="Unassembled WGS sequence"/>
</dbReference>
<dbReference type="EMBL" id="SROY01000003">
    <property type="protein sequence ID" value="TLX21477.1"/>
    <property type="molecule type" value="Genomic_DNA"/>
</dbReference>
<evidence type="ECO:0000256" key="2">
    <source>
        <dbReference type="ARBA" id="ARBA00005426"/>
    </source>
</evidence>
<evidence type="ECO:0000256" key="10">
    <source>
        <dbReference type="ARBA" id="ARBA00032474"/>
    </source>
</evidence>
<evidence type="ECO:0000313" key="13">
    <source>
        <dbReference type="EMBL" id="TLX21477.1"/>
    </source>
</evidence>
<comment type="caution">
    <text evidence="13">The sequence shown here is derived from an EMBL/GenBank/DDBJ whole genome shotgun (WGS) entry which is preliminary data.</text>
</comment>
<evidence type="ECO:0000256" key="8">
    <source>
        <dbReference type="ARBA" id="ARBA00030407"/>
    </source>
</evidence>
<dbReference type="GO" id="GO:0030366">
    <property type="term" value="F:molybdopterin synthase activity"/>
    <property type="evidence" value="ECO:0007669"/>
    <property type="project" value="UniProtKB-EC"/>
</dbReference>
<dbReference type="InterPro" id="IPR036563">
    <property type="entry name" value="MoaE_sf"/>
</dbReference>
<dbReference type="STRING" id="1123377.GCA_000423885_02282"/>
<evidence type="ECO:0000256" key="7">
    <source>
        <dbReference type="ARBA" id="ARBA00029745"/>
    </source>
</evidence>
<sequence length="174" mass="18697">MDRHHLTVAELAEARLDPAAALEFVSDPGFGGITMFVGRVRDLNHGRDVTGISYDMFVPLALNGFAEIAAKAERDFGGKLKLYIGHAKGRLGIGDLAMVVAAGTPHRDEAFRACRQVVEAVKHTSPIWKQEHYVDGDSVWSEGCSLCEGHAPAGGHAHAHAPGHDHQHAPEPGR</sequence>
<dbReference type="CDD" id="cd00756">
    <property type="entry name" value="MoaE"/>
    <property type="match status" value="1"/>
</dbReference>
<evidence type="ECO:0000256" key="11">
    <source>
        <dbReference type="ARBA" id="ARBA00049878"/>
    </source>
</evidence>
<feature type="region of interest" description="Disordered" evidence="12">
    <location>
        <begin position="154"/>
        <end position="174"/>
    </location>
</feature>
<evidence type="ECO:0000256" key="3">
    <source>
        <dbReference type="ARBA" id="ARBA00011950"/>
    </source>
</evidence>
<keyword evidence="5" id="KW-0501">Molybdenum cofactor biosynthesis</keyword>
<dbReference type="UniPathway" id="UPA00344"/>
<evidence type="ECO:0000256" key="1">
    <source>
        <dbReference type="ARBA" id="ARBA00005046"/>
    </source>
</evidence>
<evidence type="ECO:0000256" key="5">
    <source>
        <dbReference type="ARBA" id="ARBA00023150"/>
    </source>
</evidence>
<dbReference type="Pfam" id="PF02391">
    <property type="entry name" value="MoaE"/>
    <property type="match status" value="1"/>
</dbReference>
<dbReference type="EC" id="2.8.1.12" evidence="3"/>
<dbReference type="Gene3D" id="3.90.1170.40">
    <property type="entry name" value="Molybdopterin biosynthesis MoaE subunit"/>
    <property type="match status" value="1"/>
</dbReference>
<dbReference type="AlphaFoldDB" id="A0A5R9PEI9"/>
<protein>
    <recommendedName>
        <fullName evidence="4">Molybdopterin synthase catalytic subunit</fullName>
        <ecNumber evidence="3">2.8.1.12</ecNumber>
    </recommendedName>
    <alternativeName>
        <fullName evidence="9">MPT synthase subunit 2</fullName>
    </alternativeName>
    <alternativeName>
        <fullName evidence="7">Molybdenum cofactor biosynthesis protein E</fullName>
    </alternativeName>
    <alternativeName>
        <fullName evidence="8">Molybdopterin-converting factor large subunit</fullName>
    </alternativeName>
    <alternativeName>
        <fullName evidence="10">Molybdopterin-converting factor subunit 2</fullName>
    </alternativeName>
</protein>
<dbReference type="RefSeq" id="WP_138348761.1">
    <property type="nucleotide sequence ID" value="NZ_SROY01000003.1"/>
</dbReference>
<accession>A0A5R9PEI9</accession>
<name>A0A5R9PEI9_9GAMM</name>
<dbReference type="GO" id="GO:0006777">
    <property type="term" value="P:Mo-molybdopterin cofactor biosynthetic process"/>
    <property type="evidence" value="ECO:0007669"/>
    <property type="project" value="UniProtKB-KW"/>
</dbReference>
<evidence type="ECO:0000256" key="6">
    <source>
        <dbReference type="ARBA" id="ARBA00026066"/>
    </source>
</evidence>